<dbReference type="Pfam" id="PF01936">
    <property type="entry name" value="NYN"/>
    <property type="match status" value="1"/>
</dbReference>
<dbReference type="EMBL" id="MNAD01000321">
    <property type="protein sequence ID" value="OJT14132.1"/>
    <property type="molecule type" value="Genomic_DNA"/>
</dbReference>
<evidence type="ECO:0000256" key="1">
    <source>
        <dbReference type="SAM" id="MobiDB-lite"/>
    </source>
</evidence>
<dbReference type="AlphaFoldDB" id="A0A1M2W2Z5"/>
<dbReference type="GO" id="GO:0010468">
    <property type="term" value="P:regulation of gene expression"/>
    <property type="evidence" value="ECO:0007669"/>
    <property type="project" value="InterPro"/>
</dbReference>
<gene>
    <name evidence="3" type="ORF">TRAPUB_9243</name>
</gene>
<name>A0A1M2W2Z5_TRAPU</name>
<dbReference type="CDD" id="cd10910">
    <property type="entry name" value="PIN_limkain_b1_N_like"/>
    <property type="match status" value="1"/>
</dbReference>
<dbReference type="GO" id="GO:1905762">
    <property type="term" value="F:CCR4-NOT complex binding"/>
    <property type="evidence" value="ECO:0007669"/>
    <property type="project" value="TreeGrafter"/>
</dbReference>
<comment type="caution">
    <text evidence="3">The sequence shown here is derived from an EMBL/GenBank/DDBJ whole genome shotgun (WGS) entry which is preliminary data.</text>
</comment>
<protein>
    <recommendedName>
        <fullName evidence="2">NYN domain-containing protein</fullName>
    </recommendedName>
</protein>
<dbReference type="OrthoDB" id="549353at2759"/>
<dbReference type="GO" id="GO:0004540">
    <property type="term" value="F:RNA nuclease activity"/>
    <property type="evidence" value="ECO:0007669"/>
    <property type="project" value="InterPro"/>
</dbReference>
<feature type="region of interest" description="Disordered" evidence="1">
    <location>
        <begin position="282"/>
        <end position="310"/>
    </location>
</feature>
<dbReference type="OMA" id="REWIVYG"/>
<dbReference type="InterPro" id="IPR021139">
    <property type="entry name" value="NYN"/>
</dbReference>
<dbReference type="Proteomes" id="UP000184267">
    <property type="component" value="Unassembled WGS sequence"/>
</dbReference>
<accession>A0A1M2W2Z5</accession>
<evidence type="ECO:0000313" key="4">
    <source>
        <dbReference type="Proteomes" id="UP000184267"/>
    </source>
</evidence>
<feature type="region of interest" description="Disordered" evidence="1">
    <location>
        <begin position="203"/>
        <end position="231"/>
    </location>
</feature>
<dbReference type="Gene3D" id="3.40.50.1010">
    <property type="entry name" value="5'-nuclease"/>
    <property type="match status" value="1"/>
</dbReference>
<feature type="region of interest" description="Disordered" evidence="1">
    <location>
        <begin position="124"/>
        <end position="148"/>
    </location>
</feature>
<dbReference type="GO" id="GO:0005777">
    <property type="term" value="C:peroxisome"/>
    <property type="evidence" value="ECO:0007669"/>
    <property type="project" value="InterPro"/>
</dbReference>
<feature type="domain" description="NYN" evidence="2">
    <location>
        <begin position="5"/>
        <end position="62"/>
    </location>
</feature>
<evidence type="ECO:0000313" key="3">
    <source>
        <dbReference type="EMBL" id="OJT14132.1"/>
    </source>
</evidence>
<organism evidence="3 4">
    <name type="scientific">Trametes pubescens</name>
    <name type="common">White-rot fungus</name>
    <dbReference type="NCBI Taxonomy" id="154538"/>
    <lineage>
        <taxon>Eukaryota</taxon>
        <taxon>Fungi</taxon>
        <taxon>Dikarya</taxon>
        <taxon>Basidiomycota</taxon>
        <taxon>Agaricomycotina</taxon>
        <taxon>Agaricomycetes</taxon>
        <taxon>Polyporales</taxon>
        <taxon>Polyporaceae</taxon>
        <taxon>Trametes</taxon>
    </lineage>
</organism>
<dbReference type="PANTHER" id="PTHR14379:SF3">
    <property type="entry name" value="MEIOSIS REGULATOR AND MRNA STABILITY FACTOR 1"/>
    <property type="match status" value="1"/>
</dbReference>
<dbReference type="STRING" id="154538.A0A1M2W2Z5"/>
<feature type="compositionally biased region" description="Low complexity" evidence="1">
    <location>
        <begin position="296"/>
        <end position="305"/>
    </location>
</feature>
<sequence>MRVEVDMMAWAIDNPAPATIILISGDRDFVYAVSILSLRQYRIVLLAPRSAHSGLKGQADVVYNWPEDFLPELPAVAISATTPPPPSGRERRPSRATPMVLQEYPSNQLLPQSVFTTAKELPTVRNATPGPAHDVAHAPASPTEGEMNVDLEYPSEHNAIGLLASGAQPQSTQDTAPVSTDIPLEDKLEDSMQQLRALMDSLSRPPALTSPSRPPGLSISETPGTSVTVASPSARPALPFGSGSSLFGGTSFFGLNPHASSFTNNSAAATSSALALPSKPWGSPSGSMLPIRPRSATPAPAVAADARGDDDGTAWQTFSRAAAKKRAAHVPAEFRPLVKVLKRQLAAGVVRVESSQLGTLLSAEAAPLSVVYERAGVTRLKEYTALAADVGIVTLSRESVDGHNYVALHPVHRRKAVEHVWG</sequence>
<proteinExistence type="predicted"/>
<reference evidence="3 4" key="1">
    <citation type="submission" date="2016-10" db="EMBL/GenBank/DDBJ databases">
        <title>Genome sequence of the basidiomycete white-rot fungus Trametes pubescens.</title>
        <authorList>
            <person name="Makela M.R."/>
            <person name="Granchi Z."/>
            <person name="Peng M."/>
            <person name="De Vries R.P."/>
            <person name="Grigoriev I."/>
            <person name="Riley R."/>
            <person name="Hilden K."/>
        </authorList>
    </citation>
    <scope>NUCLEOTIDE SEQUENCE [LARGE SCALE GENOMIC DNA]</scope>
    <source>
        <strain evidence="3 4">FBCC735</strain>
    </source>
</reference>
<dbReference type="PANTHER" id="PTHR14379">
    <property type="entry name" value="LIMKAIN B LKAP"/>
    <property type="match status" value="1"/>
</dbReference>
<feature type="compositionally biased region" description="Polar residues" evidence="1">
    <location>
        <begin position="219"/>
        <end position="231"/>
    </location>
</feature>
<evidence type="ECO:0000259" key="2">
    <source>
        <dbReference type="Pfam" id="PF01936"/>
    </source>
</evidence>
<dbReference type="InterPro" id="IPR024768">
    <property type="entry name" value="Marf1"/>
</dbReference>
<keyword evidence="4" id="KW-1185">Reference proteome</keyword>